<sequence>MESLSFSQGRLDTEKAFNRMASQFPYAAIGMAILRRAIKENVGYKQVPPQHTSTIGRLKYEKKYGVPVHGAAALVIGRRAMGFRERITREVRDFVLRVKERRKPTGNLLPREGIGMTRKVEAALQALETKLLLHNGLARWQQESFFSCWRDLKTLALAFR</sequence>
<protein>
    <submittedName>
        <fullName evidence="1">Uncharacterized protein</fullName>
    </submittedName>
</protein>
<evidence type="ECO:0000313" key="2">
    <source>
        <dbReference type="Proteomes" id="UP000243024"/>
    </source>
</evidence>
<dbReference type="Proteomes" id="UP000243024">
    <property type="component" value="Unassembled WGS sequence"/>
</dbReference>
<organism evidence="1 2">
    <name type="scientific">Hydrogenibacillus schlegelii</name>
    <name type="common">Bacillus schlegelii</name>
    <dbReference type="NCBI Taxonomy" id="1484"/>
    <lineage>
        <taxon>Bacteria</taxon>
        <taxon>Bacillati</taxon>
        <taxon>Bacillota</taxon>
        <taxon>Bacilli</taxon>
        <taxon>Bacillales</taxon>
        <taxon>Bacillales Family X. Incertae Sedis</taxon>
        <taxon>Hydrogenibacillus</taxon>
    </lineage>
</organism>
<reference evidence="1 2" key="1">
    <citation type="submission" date="2015-09" db="EMBL/GenBank/DDBJ databases">
        <title>Draft genome sequence of Hydrogenibacillus schlegelii DSM 2000.</title>
        <authorList>
            <person name="Hemp J."/>
        </authorList>
    </citation>
    <scope>NUCLEOTIDE SEQUENCE [LARGE SCALE GENOMIC DNA]</scope>
    <source>
        <strain evidence="1 2">MA 48</strain>
    </source>
</reference>
<comment type="caution">
    <text evidence="1">The sequence shown here is derived from an EMBL/GenBank/DDBJ whole genome shotgun (WGS) entry which is preliminary data.</text>
</comment>
<keyword evidence="2" id="KW-1185">Reference proteome</keyword>
<proteinExistence type="predicted"/>
<dbReference type="EMBL" id="JXBB01000027">
    <property type="protein sequence ID" value="OAR04023.1"/>
    <property type="molecule type" value="Genomic_DNA"/>
</dbReference>
<evidence type="ECO:0000313" key="1">
    <source>
        <dbReference type="EMBL" id="OAR04023.1"/>
    </source>
</evidence>
<accession>A0A179IP55</accession>
<gene>
    <name evidence="1" type="ORF">SA87_05260</name>
</gene>
<dbReference type="AlphaFoldDB" id="A0A179IP55"/>
<name>A0A179IP55_HYDSH</name>